<gene>
    <name evidence="2" type="ORF">V6256_06100</name>
</gene>
<dbReference type="PROSITE" id="PS50007">
    <property type="entry name" value="PIPLC_X_DOMAIN"/>
    <property type="match status" value="1"/>
</dbReference>
<evidence type="ECO:0000313" key="3">
    <source>
        <dbReference type="Proteomes" id="UP001369082"/>
    </source>
</evidence>
<reference evidence="2 3" key="1">
    <citation type="submission" date="2024-02" db="EMBL/GenBank/DDBJ databases">
        <title>Bacteria isolated from the canopy kelp, Nereocystis luetkeana.</title>
        <authorList>
            <person name="Pfister C.A."/>
            <person name="Younker I.T."/>
            <person name="Light S.H."/>
        </authorList>
    </citation>
    <scope>NUCLEOTIDE SEQUENCE [LARGE SCALE GENOMIC DNA]</scope>
    <source>
        <strain evidence="2 3">TI.1.05</strain>
    </source>
</reference>
<dbReference type="PROSITE" id="PS51704">
    <property type="entry name" value="GP_PDE"/>
    <property type="match status" value="1"/>
</dbReference>
<dbReference type="SUPFAM" id="SSF51695">
    <property type="entry name" value="PLC-like phosphodiesterases"/>
    <property type="match status" value="1"/>
</dbReference>
<proteinExistence type="predicted"/>
<dbReference type="InterPro" id="IPR030395">
    <property type="entry name" value="GP_PDE_dom"/>
</dbReference>
<evidence type="ECO:0000259" key="1">
    <source>
        <dbReference type="PROSITE" id="PS51704"/>
    </source>
</evidence>
<dbReference type="EMBL" id="JBAKAZ010000016">
    <property type="protein sequence ID" value="MEL0629175.1"/>
    <property type="molecule type" value="Genomic_DNA"/>
</dbReference>
<dbReference type="RefSeq" id="WP_341597187.1">
    <property type="nucleotide sequence ID" value="NZ_JBAKAZ010000016.1"/>
</dbReference>
<dbReference type="Gene3D" id="3.20.20.190">
    <property type="entry name" value="Phosphatidylinositol (PI) phosphodiesterase"/>
    <property type="match status" value="1"/>
</dbReference>
<accession>A0ABU9GPG7</accession>
<evidence type="ECO:0000313" key="2">
    <source>
        <dbReference type="EMBL" id="MEL0629175.1"/>
    </source>
</evidence>
<sequence length="237" mass="26571">MIAGHRGAASLAPENTLSGFQKAIDSGVKWIELDTQLSADNIPVIFHDETVDRCTNGKSKVADLTFAELTALDAGSWFSEEFAGEKIQSLAQTLAFFMANDLSMNLEIKIHHDHQVPPLIEHVAKVLEEINFPHEKLIISSFSALALVHCRKRMPSVRLGYITEHDPLPMLSQLQELNLYSMHLDHKILSEEMAKEILQAGLKLVIWTLNDLQQASKFRSWGVEMIITDKPDLFAQA</sequence>
<comment type="caution">
    <text evidence="2">The sequence shown here is derived from an EMBL/GenBank/DDBJ whole genome shotgun (WGS) entry which is preliminary data.</text>
</comment>
<dbReference type="PANTHER" id="PTHR46211">
    <property type="entry name" value="GLYCEROPHOSPHORYL DIESTER PHOSPHODIESTERASE"/>
    <property type="match status" value="1"/>
</dbReference>
<dbReference type="InterPro" id="IPR017946">
    <property type="entry name" value="PLC-like_Pdiesterase_TIM-brl"/>
</dbReference>
<name>A0ABU9GPG7_9GAMM</name>
<protein>
    <submittedName>
        <fullName evidence="2">Glycerophosphodiester phosphodiesterase family protein</fullName>
    </submittedName>
</protein>
<dbReference type="Pfam" id="PF03009">
    <property type="entry name" value="GDPD"/>
    <property type="match status" value="1"/>
</dbReference>
<dbReference type="Proteomes" id="UP001369082">
    <property type="component" value="Unassembled WGS sequence"/>
</dbReference>
<feature type="domain" description="GP-PDE" evidence="1">
    <location>
        <begin position="1"/>
        <end position="237"/>
    </location>
</feature>
<organism evidence="2 3">
    <name type="scientific">Psychromonas aquatilis</name>
    <dbReference type="NCBI Taxonomy" id="2005072"/>
    <lineage>
        <taxon>Bacteria</taxon>
        <taxon>Pseudomonadati</taxon>
        <taxon>Pseudomonadota</taxon>
        <taxon>Gammaproteobacteria</taxon>
        <taxon>Alteromonadales</taxon>
        <taxon>Psychromonadaceae</taxon>
        <taxon>Psychromonas</taxon>
    </lineage>
</organism>
<keyword evidence="3" id="KW-1185">Reference proteome</keyword>
<dbReference type="PANTHER" id="PTHR46211:SF1">
    <property type="entry name" value="GLYCEROPHOSPHODIESTER PHOSPHODIESTERASE, CYTOPLASMIC"/>
    <property type="match status" value="1"/>
</dbReference>